<dbReference type="Proteomes" id="UP000740926">
    <property type="component" value="Unassembled WGS sequence"/>
</dbReference>
<protein>
    <submittedName>
        <fullName evidence="2">Uncharacterized protein</fullName>
    </submittedName>
</protein>
<evidence type="ECO:0000313" key="3">
    <source>
        <dbReference type="Proteomes" id="UP000740926"/>
    </source>
</evidence>
<gene>
    <name evidence="2" type="ORF">G6F50_015865</name>
</gene>
<evidence type="ECO:0000256" key="1">
    <source>
        <dbReference type="SAM" id="MobiDB-lite"/>
    </source>
</evidence>
<organism evidence="2 3">
    <name type="scientific">Rhizopus delemar</name>
    <dbReference type="NCBI Taxonomy" id="936053"/>
    <lineage>
        <taxon>Eukaryota</taxon>
        <taxon>Fungi</taxon>
        <taxon>Fungi incertae sedis</taxon>
        <taxon>Mucoromycota</taxon>
        <taxon>Mucoromycotina</taxon>
        <taxon>Mucoromycetes</taxon>
        <taxon>Mucorales</taxon>
        <taxon>Mucorineae</taxon>
        <taxon>Rhizopodaceae</taxon>
        <taxon>Rhizopus</taxon>
    </lineage>
</organism>
<accession>A0A9P6XW60</accession>
<name>A0A9P6XW60_9FUNG</name>
<feature type="compositionally biased region" description="Polar residues" evidence="1">
    <location>
        <begin position="8"/>
        <end position="20"/>
    </location>
</feature>
<evidence type="ECO:0000313" key="2">
    <source>
        <dbReference type="EMBL" id="KAG1533484.1"/>
    </source>
</evidence>
<sequence>MAAGVTKRNITNQSSANPISFVSGAEKSMHNPKNASGPSKQGQPQFKPKSKCLVHGNGNHTTEQCKVLKRTATAATITTKVTPPTSSTKKNRYKCSTNVPWSPDHAAEIKSRGSMDQLKLSVLLVSLVLTIEVNIHLPLST</sequence>
<keyword evidence="3" id="KW-1185">Reference proteome</keyword>
<feature type="compositionally biased region" description="Polar residues" evidence="1">
    <location>
        <begin position="31"/>
        <end position="44"/>
    </location>
</feature>
<dbReference type="AlphaFoldDB" id="A0A9P6XW60"/>
<dbReference type="EMBL" id="JAANIU010009247">
    <property type="protein sequence ID" value="KAG1533484.1"/>
    <property type="molecule type" value="Genomic_DNA"/>
</dbReference>
<feature type="region of interest" description="Disordered" evidence="1">
    <location>
        <begin position="1"/>
        <end position="60"/>
    </location>
</feature>
<reference evidence="2 3" key="1">
    <citation type="journal article" date="2020" name="Microb. Genom.">
        <title>Genetic diversity of clinical and environmental Mucorales isolates obtained from an investigation of mucormycosis cases among solid organ transplant recipients.</title>
        <authorList>
            <person name="Nguyen M.H."/>
            <person name="Kaul D."/>
            <person name="Muto C."/>
            <person name="Cheng S.J."/>
            <person name="Richter R.A."/>
            <person name="Bruno V.M."/>
            <person name="Liu G."/>
            <person name="Beyhan S."/>
            <person name="Sundermann A.J."/>
            <person name="Mounaud S."/>
            <person name="Pasculle A.W."/>
            <person name="Nierman W.C."/>
            <person name="Driscoll E."/>
            <person name="Cumbie R."/>
            <person name="Clancy C.J."/>
            <person name="Dupont C.L."/>
        </authorList>
    </citation>
    <scope>NUCLEOTIDE SEQUENCE [LARGE SCALE GENOMIC DNA]</scope>
    <source>
        <strain evidence="2 3">GL24</strain>
    </source>
</reference>
<proteinExistence type="predicted"/>
<comment type="caution">
    <text evidence="2">The sequence shown here is derived from an EMBL/GenBank/DDBJ whole genome shotgun (WGS) entry which is preliminary data.</text>
</comment>